<protein>
    <submittedName>
        <fullName evidence="1">Uncharacterized protein</fullName>
    </submittedName>
</protein>
<evidence type="ECO:0000313" key="2">
    <source>
        <dbReference type="Proteomes" id="UP000237347"/>
    </source>
</evidence>
<dbReference type="EMBL" id="PKMF04000221">
    <property type="protein sequence ID" value="KAK7842407.1"/>
    <property type="molecule type" value="Genomic_DNA"/>
</dbReference>
<keyword evidence="2" id="KW-1185">Reference proteome</keyword>
<dbReference type="Proteomes" id="UP000237347">
    <property type="component" value="Unassembled WGS sequence"/>
</dbReference>
<sequence length="166" mass="18370">MGCASLNHSFMESEGLSCLPSSLLSAISILRGFSATRFVLGFSSIALRATSRWPLQQLKPAEPSDVLVWLRELIQDLSHTRLAFNGSAMVSITSTTWKVVVVCLRSLQGFQIYVSGTHGAIDELPFNPESDFYSIPNSPKLLDLRAYIRHQYENDSIVVGLCQCVM</sequence>
<accession>A0AAW0KT99</accession>
<name>A0AAW0KT99_QUESU</name>
<gene>
    <name evidence="1" type="ORF">CFP56_013998</name>
</gene>
<evidence type="ECO:0000313" key="1">
    <source>
        <dbReference type="EMBL" id="KAK7842407.1"/>
    </source>
</evidence>
<proteinExistence type="predicted"/>
<comment type="caution">
    <text evidence="1">The sequence shown here is derived from an EMBL/GenBank/DDBJ whole genome shotgun (WGS) entry which is preliminary data.</text>
</comment>
<dbReference type="AlphaFoldDB" id="A0AAW0KT99"/>
<organism evidence="1 2">
    <name type="scientific">Quercus suber</name>
    <name type="common">Cork oak</name>
    <dbReference type="NCBI Taxonomy" id="58331"/>
    <lineage>
        <taxon>Eukaryota</taxon>
        <taxon>Viridiplantae</taxon>
        <taxon>Streptophyta</taxon>
        <taxon>Embryophyta</taxon>
        <taxon>Tracheophyta</taxon>
        <taxon>Spermatophyta</taxon>
        <taxon>Magnoliopsida</taxon>
        <taxon>eudicotyledons</taxon>
        <taxon>Gunneridae</taxon>
        <taxon>Pentapetalae</taxon>
        <taxon>rosids</taxon>
        <taxon>fabids</taxon>
        <taxon>Fagales</taxon>
        <taxon>Fagaceae</taxon>
        <taxon>Quercus</taxon>
    </lineage>
</organism>
<reference evidence="1 2" key="1">
    <citation type="journal article" date="2018" name="Sci. Data">
        <title>The draft genome sequence of cork oak.</title>
        <authorList>
            <person name="Ramos A.M."/>
            <person name="Usie A."/>
            <person name="Barbosa P."/>
            <person name="Barros P.M."/>
            <person name="Capote T."/>
            <person name="Chaves I."/>
            <person name="Simoes F."/>
            <person name="Abreu I."/>
            <person name="Carrasquinho I."/>
            <person name="Faro C."/>
            <person name="Guimaraes J.B."/>
            <person name="Mendonca D."/>
            <person name="Nobrega F."/>
            <person name="Rodrigues L."/>
            <person name="Saibo N.J.M."/>
            <person name="Varela M.C."/>
            <person name="Egas C."/>
            <person name="Matos J."/>
            <person name="Miguel C.M."/>
            <person name="Oliveira M.M."/>
            <person name="Ricardo C.P."/>
            <person name="Goncalves S."/>
        </authorList>
    </citation>
    <scope>NUCLEOTIDE SEQUENCE [LARGE SCALE GENOMIC DNA]</scope>
    <source>
        <strain evidence="2">cv. HL8</strain>
    </source>
</reference>